<dbReference type="InterPro" id="IPR006073">
    <property type="entry name" value="GTP-bd"/>
</dbReference>
<reference evidence="5" key="2">
    <citation type="submission" date="2019-07" db="EMBL/GenBank/DDBJ databases">
        <authorList>
            <person name="Yang Y."/>
            <person name="Bocs S."/>
            <person name="Baudouin L."/>
        </authorList>
    </citation>
    <scope>NUCLEOTIDE SEQUENCE</scope>
    <source>
        <tissue evidence="5">Spear leaf of Hainan Tall coconut</tissue>
    </source>
</reference>
<reference evidence="5" key="1">
    <citation type="journal article" date="2017" name="Gigascience">
        <title>The genome draft of coconut (Cocos nucifera).</title>
        <authorList>
            <person name="Xiao Y."/>
            <person name="Xu P."/>
            <person name="Fan H."/>
            <person name="Baudouin L."/>
            <person name="Xia W."/>
            <person name="Bocs S."/>
            <person name="Xu J."/>
            <person name="Li Q."/>
            <person name="Guo A."/>
            <person name="Zhou L."/>
            <person name="Li J."/>
            <person name="Wu Y."/>
            <person name="Ma Z."/>
            <person name="Armero A."/>
            <person name="Issali A.E."/>
            <person name="Liu N."/>
            <person name="Peng M."/>
            <person name="Yang Y."/>
        </authorList>
    </citation>
    <scope>NUCLEOTIDE SEQUENCE</scope>
    <source>
        <tissue evidence="5">Spear leaf of Hainan Tall coconut</tissue>
    </source>
</reference>
<dbReference type="AlphaFoldDB" id="A0A8K0I452"/>
<proteinExistence type="predicted"/>
<dbReference type="Proteomes" id="UP000797356">
    <property type="component" value="Chromosome 3"/>
</dbReference>
<sequence length="803" mass="89965">MDPPLEKPKNKKGRKKSRVDFTKVDPALLPTVILVGRPNVGKSALFNRLIRRREALVYNTPRDHVTRDIREGIAKLGDLRFRVLDSAGLETAATSGSILSRTAEMTANVLARSQFAIFLIDVREGLQPLDHEVGQWLRKHASGIRTIVAMNKSESLDDQGLLTSEAGEAHALGFGDLIAISAETGFGMAELYETLRPLFEDYMLRLPNDNHIRDDTSSKTVESDESKLPLQLAIVGRPNVGKSTLLNALLQEQRVLVDTAGWLHRTGQEKGPACLGVVQSRKNLMRAHVVALVLDGEEIAKAKSSMKHAEVVIARQAIEEGRGLVVIVNKMDLLRGRQNSSLHEKVKKAVPQEIQTVIPQIAKAKSSMKHAEVVIARQAIEEGRGLVVIVNKMDLLRGRQNSSLHEKVKKAVPQEIQTVIPQVMSRHSWKDQATQPKIKYFTQVKARPPTFVAFLSGKALLSDTDMRFLMKSLKEDFDLGGIPIRIMQRSVPRKVVDSKSRKYLSVRLNLVDVVSKDFKETSGCEKPLGSNQSSTLVSEIELDLSVVQAFMVQMVIYSYGAYVSVDYFTSKLMLLDNIEMSIVSEEVLSVQLKLNIGSVLMTGLVLNENAEGNHGQSTNQADFQFPFGSWFQNRWSEKHGIQQILGSRMSKDGDCINEISLNLLLLKVTMVGISIFDWRQMSRASLKKTMADLIEELECESPRRPFLEENQPESHPYIIFHEYALHHTLDLTQASHFDPLLIPPLPTRKIHATYSRWFHCHMDLWEPLIFAIYSSANSGKPCEVLVQVIGIAMKHLHCLVQVI</sequence>
<evidence type="ECO:0000313" key="6">
    <source>
        <dbReference type="Proteomes" id="UP000797356"/>
    </source>
</evidence>
<organism evidence="5 6">
    <name type="scientific">Cocos nucifera</name>
    <name type="common">Coconut palm</name>
    <dbReference type="NCBI Taxonomy" id="13894"/>
    <lineage>
        <taxon>Eukaryota</taxon>
        <taxon>Viridiplantae</taxon>
        <taxon>Streptophyta</taxon>
        <taxon>Embryophyta</taxon>
        <taxon>Tracheophyta</taxon>
        <taxon>Spermatophyta</taxon>
        <taxon>Magnoliopsida</taxon>
        <taxon>Liliopsida</taxon>
        <taxon>Arecaceae</taxon>
        <taxon>Arecoideae</taxon>
        <taxon>Cocoseae</taxon>
        <taxon>Attaleinae</taxon>
        <taxon>Cocos</taxon>
    </lineage>
</organism>
<accession>A0A8K0I452</accession>
<protein>
    <submittedName>
        <fullName evidence="5">Putative GTPase Der-like</fullName>
    </submittedName>
</protein>
<evidence type="ECO:0000313" key="5">
    <source>
        <dbReference type="EMBL" id="KAG1335109.1"/>
    </source>
</evidence>
<feature type="domain" description="GTPase Der C-terminal KH-domain-like" evidence="4">
    <location>
        <begin position="415"/>
        <end position="489"/>
    </location>
</feature>
<comment type="caution">
    <text evidence="5">The sequence shown here is derived from an EMBL/GenBank/DDBJ whole genome shotgun (WGS) entry which is preliminary data.</text>
</comment>
<dbReference type="SUPFAM" id="SSF52540">
    <property type="entry name" value="P-loop containing nucleoside triphosphate hydrolases"/>
    <property type="match status" value="3"/>
</dbReference>
<dbReference type="OrthoDB" id="8954335at2759"/>
<dbReference type="CDD" id="cd01894">
    <property type="entry name" value="EngA1"/>
    <property type="match status" value="1"/>
</dbReference>
<evidence type="ECO:0000256" key="1">
    <source>
        <dbReference type="ARBA" id="ARBA00022741"/>
    </source>
</evidence>
<dbReference type="PANTHER" id="PTHR43834">
    <property type="entry name" value="GTPASE DER"/>
    <property type="match status" value="1"/>
</dbReference>
<dbReference type="InterPro" id="IPR015946">
    <property type="entry name" value="KH_dom-like_a/b"/>
</dbReference>
<dbReference type="GO" id="GO:0005525">
    <property type="term" value="F:GTP binding"/>
    <property type="evidence" value="ECO:0007669"/>
    <property type="project" value="UniProtKB-KW"/>
</dbReference>
<dbReference type="Gene3D" id="3.30.300.20">
    <property type="match status" value="1"/>
</dbReference>
<dbReference type="InterPro" id="IPR005225">
    <property type="entry name" value="Small_GTP-bd"/>
</dbReference>
<keyword evidence="6" id="KW-1185">Reference proteome</keyword>
<keyword evidence="2" id="KW-0342">GTP-binding</keyword>
<dbReference type="InterPro" id="IPR027417">
    <property type="entry name" value="P-loop_NTPase"/>
</dbReference>
<dbReference type="EMBL" id="CM017874">
    <property type="protein sequence ID" value="KAG1335109.1"/>
    <property type="molecule type" value="Genomic_DNA"/>
</dbReference>
<feature type="domain" description="G" evidence="3">
    <location>
        <begin position="31"/>
        <end position="152"/>
    </location>
</feature>
<evidence type="ECO:0000259" key="4">
    <source>
        <dbReference type="Pfam" id="PF14714"/>
    </source>
</evidence>
<dbReference type="NCBIfam" id="TIGR00231">
    <property type="entry name" value="small_GTP"/>
    <property type="match status" value="1"/>
</dbReference>
<dbReference type="Pfam" id="PF14714">
    <property type="entry name" value="KH_dom-like"/>
    <property type="match status" value="1"/>
</dbReference>
<dbReference type="InterPro" id="IPR032859">
    <property type="entry name" value="KH_dom-like"/>
</dbReference>
<name>A0A8K0I452_COCNU</name>
<evidence type="ECO:0000259" key="3">
    <source>
        <dbReference type="Pfam" id="PF01926"/>
    </source>
</evidence>
<keyword evidence="1" id="KW-0547">Nucleotide-binding</keyword>
<dbReference type="Pfam" id="PF01926">
    <property type="entry name" value="MMR_HSR1"/>
    <property type="match status" value="2"/>
</dbReference>
<evidence type="ECO:0000256" key="2">
    <source>
        <dbReference type="ARBA" id="ARBA00023134"/>
    </source>
</evidence>
<gene>
    <name evidence="5" type="ORF">COCNU_03G012280</name>
</gene>
<dbReference type="PANTHER" id="PTHR43834:SF6">
    <property type="entry name" value="GTPASE DER"/>
    <property type="match status" value="1"/>
</dbReference>
<dbReference type="Gene3D" id="3.40.50.300">
    <property type="entry name" value="P-loop containing nucleotide triphosphate hydrolases"/>
    <property type="match status" value="3"/>
</dbReference>
<feature type="domain" description="G" evidence="3">
    <location>
        <begin position="232"/>
        <end position="252"/>
    </location>
</feature>